<evidence type="ECO:0000256" key="1">
    <source>
        <dbReference type="SAM" id="MobiDB-lite"/>
    </source>
</evidence>
<dbReference type="EMBL" id="MPUK01000003">
    <property type="protein sequence ID" value="ONH68416.1"/>
    <property type="molecule type" value="Genomic_DNA"/>
</dbReference>
<organism evidence="3 4">
    <name type="scientific">Cyberlindnera fabianii</name>
    <name type="common">Yeast</name>
    <name type="synonym">Hansenula fabianii</name>
    <dbReference type="NCBI Taxonomy" id="36022"/>
    <lineage>
        <taxon>Eukaryota</taxon>
        <taxon>Fungi</taxon>
        <taxon>Dikarya</taxon>
        <taxon>Ascomycota</taxon>
        <taxon>Saccharomycotina</taxon>
        <taxon>Saccharomycetes</taxon>
        <taxon>Phaffomycetales</taxon>
        <taxon>Phaffomycetaceae</taxon>
        <taxon>Cyberlindnera</taxon>
    </lineage>
</organism>
<keyword evidence="2" id="KW-0472">Membrane</keyword>
<accession>A0A1V2LAR5</accession>
<gene>
    <name evidence="3" type="ORF">BON22_1877</name>
</gene>
<evidence type="ECO:0000313" key="3">
    <source>
        <dbReference type="EMBL" id="ONH68416.1"/>
    </source>
</evidence>
<sequence length="221" mass="23494">MPGPIVAGPTIFALAAGAIIGAGVAAIIYETDIVQDIKDITEEFKVGYRTIVEKRKQRAKQATGATRALSNPFDDDLSDLYHTPSASERLNLSFGSSSTSDSDDDDKSVTANQLRNRRAHSSNDSFGTAIKPKRYRGNHDESILIFPGASSDSSTNSENASAFTSDSDDIDITTPSVTDSEAAVVSDADSEFSDGVMVDLTSENEELASSSSTLTRARLTN</sequence>
<feature type="region of interest" description="Disordered" evidence="1">
    <location>
        <begin position="91"/>
        <end position="190"/>
    </location>
</feature>
<keyword evidence="2" id="KW-1133">Transmembrane helix</keyword>
<feature type="compositionally biased region" description="Low complexity" evidence="1">
    <location>
        <begin position="149"/>
        <end position="165"/>
    </location>
</feature>
<reference evidence="4" key="1">
    <citation type="journal article" date="2017" name="Genome Announc.">
        <title>Genome sequences of Cyberlindnera fabianii 65, Pichia kudriavzevii 129, and Saccharomyces cerevisiae 131 isolated from fermented masau fruits in Zimbabwe.</title>
        <authorList>
            <person name="van Rijswijck I.M.H."/>
            <person name="Derks M.F.L."/>
            <person name="Abee T."/>
            <person name="de Ridder D."/>
            <person name="Smid E.J."/>
        </authorList>
    </citation>
    <scope>NUCLEOTIDE SEQUENCE [LARGE SCALE GENOMIC DNA]</scope>
    <source>
        <strain evidence="4">65</strain>
    </source>
</reference>
<dbReference type="Proteomes" id="UP000189513">
    <property type="component" value="Unassembled WGS sequence"/>
</dbReference>
<keyword evidence="2" id="KW-0812">Transmembrane</keyword>
<keyword evidence="4" id="KW-1185">Reference proteome</keyword>
<dbReference type="AlphaFoldDB" id="A0A1V2LAR5"/>
<evidence type="ECO:0000313" key="4">
    <source>
        <dbReference type="Proteomes" id="UP000189513"/>
    </source>
</evidence>
<feature type="transmembrane region" description="Helical" evidence="2">
    <location>
        <begin position="6"/>
        <end position="29"/>
    </location>
</feature>
<proteinExistence type="predicted"/>
<dbReference type="VEuPathDB" id="FungiDB:BON22_1877"/>
<protein>
    <submittedName>
        <fullName evidence="3">Uncharacterized protein</fullName>
    </submittedName>
</protein>
<evidence type="ECO:0000256" key="2">
    <source>
        <dbReference type="SAM" id="Phobius"/>
    </source>
</evidence>
<name>A0A1V2LAR5_CYBFA</name>
<comment type="caution">
    <text evidence="3">The sequence shown here is derived from an EMBL/GenBank/DDBJ whole genome shotgun (WGS) entry which is preliminary data.</text>
</comment>